<dbReference type="Proteomes" id="UP000197528">
    <property type="component" value="Unassembled WGS sequence"/>
</dbReference>
<sequence length="140" mass="13752">MMTNLGNLPSSFGNSLNSGFLAKGVSAEFHGAPANSKSSVGEPSSSFMDGLGSFLGKTLSGGLAVASVAMPGASLGISKLGDAAASTLLHGLLSSQTSSAPKNEMSALAGMAASAGQMMPRHPYQAQPAAFPGASFITSA</sequence>
<accession>A0A254PVY7</accession>
<evidence type="ECO:0000313" key="1">
    <source>
        <dbReference type="EMBL" id="OWS70428.1"/>
    </source>
</evidence>
<name>A0A254PVY7_9BURK</name>
<dbReference type="RefSeq" id="WP_088524972.1">
    <property type="nucleotide sequence ID" value="NZ_NGUP01000002.1"/>
</dbReference>
<dbReference type="OrthoDB" id="9901282at2"/>
<gene>
    <name evidence="1" type="ORF">CBI31_03055</name>
</gene>
<dbReference type="EMBL" id="NGUP01000002">
    <property type="protein sequence ID" value="OWS70428.1"/>
    <property type="molecule type" value="Genomic_DNA"/>
</dbReference>
<proteinExistence type="predicted"/>
<evidence type="ECO:0000313" key="2">
    <source>
        <dbReference type="Proteomes" id="UP000197528"/>
    </source>
</evidence>
<comment type="caution">
    <text evidence="1">The sequence shown here is derived from an EMBL/GenBank/DDBJ whole genome shotgun (WGS) entry which is preliminary data.</text>
</comment>
<protein>
    <submittedName>
        <fullName evidence="1">Uncharacterized protein</fullName>
    </submittedName>
</protein>
<organism evidence="1 2">
    <name type="scientific">Polynucleobacter campilacus</name>
    <dbReference type="NCBI Taxonomy" id="1743163"/>
    <lineage>
        <taxon>Bacteria</taxon>
        <taxon>Pseudomonadati</taxon>
        <taxon>Pseudomonadota</taxon>
        <taxon>Betaproteobacteria</taxon>
        <taxon>Burkholderiales</taxon>
        <taxon>Burkholderiaceae</taxon>
        <taxon>Polynucleobacter</taxon>
    </lineage>
</organism>
<dbReference type="AlphaFoldDB" id="A0A254PVY7"/>
<reference evidence="1 2" key="1">
    <citation type="submission" date="2017-05" db="EMBL/GenBank/DDBJ databases">
        <title>Genome of Polynucleobacter sp. MWH-Feld-100.</title>
        <authorList>
            <person name="Hahn M.W."/>
        </authorList>
    </citation>
    <scope>NUCLEOTIDE SEQUENCE [LARGE SCALE GENOMIC DNA]</scope>
    <source>
        <strain evidence="1 2">MWH-Feld-100</strain>
    </source>
</reference>
<keyword evidence="2" id="KW-1185">Reference proteome</keyword>